<dbReference type="InterPro" id="IPR036457">
    <property type="entry name" value="PPM-type-like_dom_sf"/>
</dbReference>
<evidence type="ECO:0000259" key="2">
    <source>
        <dbReference type="Pfam" id="PF07228"/>
    </source>
</evidence>
<keyword evidence="1" id="KW-0378">Hydrolase</keyword>
<dbReference type="InterPro" id="IPR001932">
    <property type="entry name" value="PPM-type_phosphatase-like_dom"/>
</dbReference>
<dbReference type="RefSeq" id="WP_306982191.1">
    <property type="nucleotide sequence ID" value="NZ_JAUSZV010000005.1"/>
</dbReference>
<gene>
    <name evidence="3" type="ORF">QFZ22_007032</name>
</gene>
<evidence type="ECO:0000256" key="1">
    <source>
        <dbReference type="ARBA" id="ARBA00022801"/>
    </source>
</evidence>
<dbReference type="EMBL" id="JAUSZV010000005">
    <property type="protein sequence ID" value="MDQ0911047.1"/>
    <property type="molecule type" value="Genomic_DNA"/>
</dbReference>
<protein>
    <submittedName>
        <fullName evidence="3">Serine phosphatase RsbU (Regulator of sigma subunit)</fullName>
    </submittedName>
</protein>
<evidence type="ECO:0000313" key="4">
    <source>
        <dbReference type="Proteomes" id="UP001234216"/>
    </source>
</evidence>
<sequence length="203" mass="22004">MVQTEDSTVHVVMGDVSGHGAAEAALAVHLRLAWRTAVLCGQSQLEQLHLLERILVDERLDEDTYATVVSLVFPPDGRSVRVISAGHPGLLHRHWGKVSWVEPQPGIALGLFPGRGDWSETEMALTDRDSVVLFTDGLYEGRTARGRLGEEGLLRLAARLAHLEPQAFVDALVRGASLLAAPFGGLLDDVAVLHLGWNRSGRV</sequence>
<evidence type="ECO:0000313" key="3">
    <source>
        <dbReference type="EMBL" id="MDQ0911047.1"/>
    </source>
</evidence>
<reference evidence="3" key="1">
    <citation type="submission" date="2023-07" db="EMBL/GenBank/DDBJ databases">
        <title>Comparative genomics of wheat-associated soil bacteria to identify genetic determinants of phenazine resistance.</title>
        <authorList>
            <person name="Mouncey N."/>
        </authorList>
    </citation>
    <scope>NUCLEOTIDE SEQUENCE</scope>
    <source>
        <strain evidence="3">V4I22</strain>
    </source>
</reference>
<dbReference type="PANTHER" id="PTHR43156">
    <property type="entry name" value="STAGE II SPORULATION PROTEIN E-RELATED"/>
    <property type="match status" value="1"/>
</dbReference>
<proteinExistence type="predicted"/>
<dbReference type="InterPro" id="IPR052016">
    <property type="entry name" value="Bact_Sigma-Reg"/>
</dbReference>
<dbReference type="PANTHER" id="PTHR43156:SF2">
    <property type="entry name" value="STAGE II SPORULATION PROTEIN E"/>
    <property type="match status" value="1"/>
</dbReference>
<organism evidence="3 4">
    <name type="scientific">Streptomyces canus</name>
    <dbReference type="NCBI Taxonomy" id="58343"/>
    <lineage>
        <taxon>Bacteria</taxon>
        <taxon>Bacillati</taxon>
        <taxon>Actinomycetota</taxon>
        <taxon>Actinomycetes</taxon>
        <taxon>Kitasatosporales</taxon>
        <taxon>Streptomycetaceae</taxon>
        <taxon>Streptomyces</taxon>
        <taxon>Streptomyces aurantiacus group</taxon>
    </lineage>
</organism>
<dbReference type="Pfam" id="PF07228">
    <property type="entry name" value="SpoIIE"/>
    <property type="match status" value="1"/>
</dbReference>
<dbReference type="AlphaFoldDB" id="A0AAW8FPP2"/>
<name>A0AAW8FPP2_9ACTN</name>
<accession>A0AAW8FPP2</accession>
<comment type="caution">
    <text evidence="3">The sequence shown here is derived from an EMBL/GenBank/DDBJ whole genome shotgun (WGS) entry which is preliminary data.</text>
</comment>
<dbReference type="Gene3D" id="3.60.40.10">
    <property type="entry name" value="PPM-type phosphatase domain"/>
    <property type="match status" value="1"/>
</dbReference>
<dbReference type="Proteomes" id="UP001234216">
    <property type="component" value="Unassembled WGS sequence"/>
</dbReference>
<feature type="domain" description="PPM-type phosphatase" evidence="2">
    <location>
        <begin position="6"/>
        <end position="197"/>
    </location>
</feature>
<dbReference type="GO" id="GO:0016791">
    <property type="term" value="F:phosphatase activity"/>
    <property type="evidence" value="ECO:0007669"/>
    <property type="project" value="TreeGrafter"/>
</dbReference>